<feature type="chain" id="PRO_5032722692" description="serine-type D-Ala-D-Ala carboxypeptidase" evidence="16">
    <location>
        <begin position="24"/>
        <end position="384"/>
    </location>
</feature>
<comment type="similarity">
    <text evidence="3 15">Belongs to the peptidase S11 family.</text>
</comment>
<evidence type="ECO:0000256" key="8">
    <source>
        <dbReference type="ARBA" id="ARBA00022801"/>
    </source>
</evidence>
<keyword evidence="6" id="KW-0645">Protease</keyword>
<feature type="binding site" evidence="14">
    <location>
        <position position="217"/>
    </location>
    <ligand>
        <name>substrate</name>
    </ligand>
</feature>
<dbReference type="InterPro" id="IPR012907">
    <property type="entry name" value="Peptidase_S11_C"/>
</dbReference>
<keyword evidence="11" id="KW-0961">Cell wall biogenesis/degradation</keyword>
<keyword evidence="8" id="KW-0378">Hydrolase</keyword>
<evidence type="ECO:0000256" key="9">
    <source>
        <dbReference type="ARBA" id="ARBA00022960"/>
    </source>
</evidence>
<dbReference type="SMART" id="SM00936">
    <property type="entry name" value="PBP5_C"/>
    <property type="match status" value="1"/>
</dbReference>
<evidence type="ECO:0000259" key="17">
    <source>
        <dbReference type="SMART" id="SM00936"/>
    </source>
</evidence>
<comment type="caution">
    <text evidence="18">The sequence shown here is derived from an EMBL/GenBank/DDBJ whole genome shotgun (WGS) entry which is preliminary data.</text>
</comment>
<dbReference type="PRINTS" id="PR00725">
    <property type="entry name" value="DADACBPTASE1"/>
</dbReference>
<dbReference type="Gene3D" id="2.60.410.10">
    <property type="entry name" value="D-Ala-D-Ala carboxypeptidase, C-terminal domain"/>
    <property type="match status" value="1"/>
</dbReference>
<evidence type="ECO:0000256" key="16">
    <source>
        <dbReference type="SAM" id="SignalP"/>
    </source>
</evidence>
<evidence type="ECO:0000256" key="13">
    <source>
        <dbReference type="PIRSR" id="PIRSR618044-1"/>
    </source>
</evidence>
<dbReference type="Pfam" id="PF00768">
    <property type="entry name" value="Peptidase_S11"/>
    <property type="match status" value="1"/>
</dbReference>
<reference evidence="18 19" key="1">
    <citation type="submission" date="2020-05" db="EMBL/GenBank/DDBJ databases">
        <title>Gimesia benthica sp. nov., a novel planctomycete isolated from a deep-sea water sample of the Northwest Indian Ocean.</title>
        <authorList>
            <person name="Wang J."/>
            <person name="Ruan C."/>
            <person name="Song L."/>
            <person name="Zhu Y."/>
            <person name="Li A."/>
            <person name="Zheng X."/>
            <person name="Wang L."/>
            <person name="Lu Z."/>
            <person name="Huang Y."/>
            <person name="Du W."/>
            <person name="Zhou Y."/>
            <person name="Huang L."/>
            <person name="Dai X."/>
        </authorList>
    </citation>
    <scope>NUCLEOTIDE SEQUENCE [LARGE SCALE GENOMIC DNA]</scope>
    <source>
        <strain evidence="18 19">YYQ-30</strain>
    </source>
</reference>
<dbReference type="AlphaFoldDB" id="A0A849L291"/>
<evidence type="ECO:0000256" key="4">
    <source>
        <dbReference type="ARBA" id="ARBA00012448"/>
    </source>
</evidence>
<evidence type="ECO:0000256" key="14">
    <source>
        <dbReference type="PIRSR" id="PIRSR618044-2"/>
    </source>
</evidence>
<protein>
    <recommendedName>
        <fullName evidence="4">serine-type D-Ala-D-Ala carboxypeptidase</fullName>
        <ecNumber evidence="4">3.4.16.4</ecNumber>
    </recommendedName>
</protein>
<dbReference type="InterPro" id="IPR018044">
    <property type="entry name" value="Peptidase_S11"/>
</dbReference>
<dbReference type="InterPro" id="IPR012338">
    <property type="entry name" value="Beta-lactam/transpept-like"/>
</dbReference>
<name>A0A849L291_9RHOB</name>
<dbReference type="GO" id="GO:0009252">
    <property type="term" value="P:peptidoglycan biosynthetic process"/>
    <property type="evidence" value="ECO:0007669"/>
    <property type="project" value="UniProtKB-UniPathway"/>
</dbReference>
<dbReference type="PANTHER" id="PTHR21581:SF6">
    <property type="entry name" value="TRAFFICKING PROTEIN PARTICLE COMPLEX SUBUNIT 12"/>
    <property type="match status" value="1"/>
</dbReference>
<keyword evidence="10" id="KW-0573">Peptidoglycan synthesis</keyword>
<evidence type="ECO:0000256" key="10">
    <source>
        <dbReference type="ARBA" id="ARBA00022984"/>
    </source>
</evidence>
<keyword evidence="9" id="KW-0133">Cell shape</keyword>
<dbReference type="GO" id="GO:0009002">
    <property type="term" value="F:serine-type D-Ala-D-Ala carboxypeptidase activity"/>
    <property type="evidence" value="ECO:0007669"/>
    <property type="project" value="UniProtKB-EC"/>
</dbReference>
<proteinExistence type="inferred from homology"/>
<evidence type="ECO:0000256" key="11">
    <source>
        <dbReference type="ARBA" id="ARBA00023316"/>
    </source>
</evidence>
<keyword evidence="7 16" id="KW-0732">Signal</keyword>
<keyword evidence="5 18" id="KW-0121">Carboxypeptidase</keyword>
<sequence>MTRPARAIATALALLLSTTAAHALDTSARAALVIDHDTGTVLLSKNADTPMPPASMSKLMTLYMLFEALQDGRLALDDTFRVSERAWRMGGSKMFVNVGDEITVENLIRGIIIHSGNDACVVVAEGLAGSEEAFSQRMTVRARELGMLDSVFANSTGWPHPDHRMSARDLVTLATLLIREFPQYYPYFAETEFTWEGITQSNRNPLLGLGIGADGLKTGHTQEAGYGLVASGERDGRRVTLMVTGLDSEQARLTETERLMNWAFREFAVQELYGPDVPITNARVWLGAEREVPLVSKTGITAIVPWAAQNDIRAWVEYQGPLEAPVAAGQTVAELVLAVPEIGETRYPLQAMAPVPEAGFLRKVEAAATILFDKARTAAIGGDS</sequence>
<keyword evidence="19" id="KW-1185">Reference proteome</keyword>
<dbReference type="Gene3D" id="3.40.710.10">
    <property type="entry name" value="DD-peptidase/beta-lactamase superfamily"/>
    <property type="match status" value="1"/>
</dbReference>
<accession>A0A849L291</accession>
<comment type="pathway">
    <text evidence="2">Cell wall biogenesis; peptidoglycan biosynthesis.</text>
</comment>
<dbReference type="InterPro" id="IPR037167">
    <property type="entry name" value="Peptidase_S11_C_sf"/>
</dbReference>
<dbReference type="Proteomes" id="UP000572377">
    <property type="component" value="Unassembled WGS sequence"/>
</dbReference>
<dbReference type="SUPFAM" id="SSF69189">
    <property type="entry name" value="Penicillin-binding protein associated domain"/>
    <property type="match status" value="1"/>
</dbReference>
<dbReference type="PANTHER" id="PTHR21581">
    <property type="entry name" value="D-ALANYL-D-ALANINE CARBOXYPEPTIDASE"/>
    <property type="match status" value="1"/>
</dbReference>
<dbReference type="EMBL" id="JABFBC010000001">
    <property type="protein sequence ID" value="NNU80395.1"/>
    <property type="molecule type" value="Genomic_DNA"/>
</dbReference>
<feature type="active site" evidence="13">
    <location>
        <position position="115"/>
    </location>
</feature>
<evidence type="ECO:0000256" key="6">
    <source>
        <dbReference type="ARBA" id="ARBA00022670"/>
    </source>
</evidence>
<evidence type="ECO:0000256" key="2">
    <source>
        <dbReference type="ARBA" id="ARBA00004752"/>
    </source>
</evidence>
<dbReference type="Pfam" id="PF07943">
    <property type="entry name" value="PBP5_C"/>
    <property type="match status" value="1"/>
</dbReference>
<evidence type="ECO:0000256" key="15">
    <source>
        <dbReference type="RuleBase" id="RU004016"/>
    </source>
</evidence>
<gene>
    <name evidence="18" type="ORF">HMH01_08060</name>
</gene>
<dbReference type="GO" id="GO:0008360">
    <property type="term" value="P:regulation of cell shape"/>
    <property type="evidence" value="ECO:0007669"/>
    <property type="project" value="UniProtKB-KW"/>
</dbReference>
<dbReference type="InterPro" id="IPR001967">
    <property type="entry name" value="Peptidase_S11_N"/>
</dbReference>
<evidence type="ECO:0000256" key="5">
    <source>
        <dbReference type="ARBA" id="ARBA00022645"/>
    </source>
</evidence>
<feature type="domain" description="Peptidase S11 D-Ala-D-Ala carboxypeptidase A C-terminal" evidence="17">
    <location>
        <begin position="267"/>
        <end position="357"/>
    </location>
</feature>
<evidence type="ECO:0000313" key="18">
    <source>
        <dbReference type="EMBL" id="NNU80395.1"/>
    </source>
</evidence>
<feature type="signal peptide" evidence="16">
    <location>
        <begin position="1"/>
        <end position="23"/>
    </location>
</feature>
<evidence type="ECO:0000256" key="1">
    <source>
        <dbReference type="ARBA" id="ARBA00003217"/>
    </source>
</evidence>
<dbReference type="GO" id="GO:0006508">
    <property type="term" value="P:proteolysis"/>
    <property type="evidence" value="ECO:0007669"/>
    <property type="project" value="UniProtKB-KW"/>
</dbReference>
<comment type="function">
    <text evidence="1">Removes C-terminal D-alanyl residues from sugar-peptide cell wall precursors.</text>
</comment>
<evidence type="ECO:0000256" key="7">
    <source>
        <dbReference type="ARBA" id="ARBA00022729"/>
    </source>
</evidence>
<evidence type="ECO:0000256" key="3">
    <source>
        <dbReference type="ARBA" id="ARBA00007164"/>
    </source>
</evidence>
<feature type="active site" description="Acyl-ester intermediate" evidence="13">
    <location>
        <position position="55"/>
    </location>
</feature>
<dbReference type="RefSeq" id="WP_171324126.1">
    <property type="nucleotide sequence ID" value="NZ_JABFBC010000001.1"/>
</dbReference>
<dbReference type="UniPathway" id="UPA00219"/>
<feature type="active site" description="Proton acceptor" evidence="13">
    <location>
        <position position="58"/>
    </location>
</feature>
<organism evidence="18 19">
    <name type="scientific">Halovulum dunhuangense</name>
    <dbReference type="NCBI Taxonomy" id="1505036"/>
    <lineage>
        <taxon>Bacteria</taxon>
        <taxon>Pseudomonadati</taxon>
        <taxon>Pseudomonadota</taxon>
        <taxon>Alphaproteobacteria</taxon>
        <taxon>Rhodobacterales</taxon>
        <taxon>Paracoccaceae</taxon>
        <taxon>Halovulum</taxon>
    </lineage>
</organism>
<comment type="catalytic activity">
    <reaction evidence="12">
        <text>Preferential cleavage: (Ac)2-L-Lys-D-Ala-|-D-Ala. Also transpeptidation of peptidyl-alanyl moieties that are N-acyl substituents of D-alanine.</text>
        <dbReference type="EC" id="3.4.16.4"/>
    </reaction>
</comment>
<dbReference type="EC" id="3.4.16.4" evidence="4"/>
<dbReference type="GO" id="GO:0071555">
    <property type="term" value="P:cell wall organization"/>
    <property type="evidence" value="ECO:0007669"/>
    <property type="project" value="UniProtKB-KW"/>
</dbReference>
<evidence type="ECO:0000313" key="19">
    <source>
        <dbReference type="Proteomes" id="UP000572377"/>
    </source>
</evidence>
<dbReference type="SUPFAM" id="SSF56601">
    <property type="entry name" value="beta-lactamase/transpeptidase-like"/>
    <property type="match status" value="1"/>
</dbReference>
<evidence type="ECO:0000256" key="12">
    <source>
        <dbReference type="ARBA" id="ARBA00034000"/>
    </source>
</evidence>
<dbReference type="InterPro" id="IPR015956">
    <property type="entry name" value="Peniciliin-bd_prot_C_sf"/>
</dbReference>